<gene>
    <name evidence="1" type="ORF">FD31_GL000830</name>
</gene>
<dbReference type="RefSeq" id="WP_057892400.1">
    <property type="nucleotide sequence ID" value="NZ_AZFV01000018.1"/>
</dbReference>
<keyword evidence="2" id="KW-1185">Reference proteome</keyword>
<sequence>MTYEEVSQLLKSPVKFKEYLIKLLKNTEPSKYIDCPEGTIGVPLVEYGSDDGYYWDKTIVSLNDDDSLEVTFDIGSGSGWIPMDFTEYRVTIEQFRQYLLNRKWADPNIDTVELLTESIKEIEGAKLIKREEDE</sequence>
<name>A0A0R1WJN6_9LACO</name>
<dbReference type="STRING" id="1423774.FD31_GL000830"/>
<reference evidence="1 2" key="1">
    <citation type="journal article" date="2015" name="Genome Announc.">
        <title>Expanding the biotechnology potential of lactobacilli through comparative genomics of 213 strains and associated genera.</title>
        <authorList>
            <person name="Sun Z."/>
            <person name="Harris H.M."/>
            <person name="McCann A."/>
            <person name="Guo C."/>
            <person name="Argimon S."/>
            <person name="Zhang W."/>
            <person name="Yang X."/>
            <person name="Jeffery I.B."/>
            <person name="Cooney J.C."/>
            <person name="Kagawa T.F."/>
            <person name="Liu W."/>
            <person name="Song Y."/>
            <person name="Salvetti E."/>
            <person name="Wrobel A."/>
            <person name="Rasinkangas P."/>
            <person name="Parkhill J."/>
            <person name="Rea M.C."/>
            <person name="O'Sullivan O."/>
            <person name="Ritari J."/>
            <person name="Douillard F.P."/>
            <person name="Paul Ross R."/>
            <person name="Yang R."/>
            <person name="Briner A.E."/>
            <person name="Felis G.E."/>
            <person name="de Vos W.M."/>
            <person name="Barrangou R."/>
            <person name="Klaenhammer T.R."/>
            <person name="Caufield P.W."/>
            <person name="Cui Y."/>
            <person name="Zhang H."/>
            <person name="O'Toole P.W."/>
        </authorList>
    </citation>
    <scope>NUCLEOTIDE SEQUENCE [LARGE SCALE GENOMIC DNA]</scope>
    <source>
        <strain evidence="1 2">DSM 16982</strain>
    </source>
</reference>
<accession>A0A0R1WJN6</accession>
<comment type="caution">
    <text evidence="1">The sequence shown here is derived from an EMBL/GenBank/DDBJ whole genome shotgun (WGS) entry which is preliminary data.</text>
</comment>
<evidence type="ECO:0000313" key="1">
    <source>
        <dbReference type="EMBL" id="KRM15931.1"/>
    </source>
</evidence>
<evidence type="ECO:0000313" key="2">
    <source>
        <dbReference type="Proteomes" id="UP000051302"/>
    </source>
</evidence>
<organism evidence="1 2">
    <name type="scientific">Companilactobacillus nantensis DSM 16982</name>
    <dbReference type="NCBI Taxonomy" id="1423774"/>
    <lineage>
        <taxon>Bacteria</taxon>
        <taxon>Bacillati</taxon>
        <taxon>Bacillota</taxon>
        <taxon>Bacilli</taxon>
        <taxon>Lactobacillales</taxon>
        <taxon>Lactobacillaceae</taxon>
        <taxon>Companilactobacillus</taxon>
    </lineage>
</organism>
<dbReference type="PATRIC" id="fig|1423774.3.peg.862"/>
<dbReference type="AlphaFoldDB" id="A0A0R1WJN6"/>
<proteinExistence type="predicted"/>
<dbReference type="Proteomes" id="UP000051302">
    <property type="component" value="Unassembled WGS sequence"/>
</dbReference>
<dbReference type="EMBL" id="AZFV01000018">
    <property type="protein sequence ID" value="KRM15931.1"/>
    <property type="molecule type" value="Genomic_DNA"/>
</dbReference>
<protein>
    <submittedName>
        <fullName evidence="1">Uncharacterized protein</fullName>
    </submittedName>
</protein>